<gene>
    <name evidence="2" type="ORF">RHAB21_03499</name>
</gene>
<dbReference type="EMBL" id="CABFWE030000008">
    <property type="protein sequence ID" value="CAD7045074.1"/>
    <property type="molecule type" value="Genomic_DNA"/>
</dbReference>
<evidence type="ECO:0000256" key="1">
    <source>
        <dbReference type="SAM" id="MobiDB-lite"/>
    </source>
</evidence>
<proteinExistence type="predicted"/>
<keyword evidence="3" id="KW-1185">Reference proteome</keyword>
<sequence length="66" mass="7172">MAARLIHQTGADPVELAKEMRPLLKHGRPLKPRTTAGNKADRVSAGMTVDAGEGIGSHRFQLRRKA</sequence>
<feature type="region of interest" description="Disordered" evidence="1">
    <location>
        <begin position="22"/>
        <end position="66"/>
    </location>
</feature>
<dbReference type="Proteomes" id="UP000601041">
    <property type="component" value="Unassembled WGS sequence"/>
</dbReference>
<evidence type="ECO:0000313" key="3">
    <source>
        <dbReference type="Proteomes" id="UP000601041"/>
    </source>
</evidence>
<evidence type="ECO:0000313" key="2">
    <source>
        <dbReference type="EMBL" id="CAD7045074.1"/>
    </source>
</evidence>
<organism evidence="2 3">
    <name type="scientific">Pseudorhizobium halotolerans</name>
    <dbReference type="NCBI Taxonomy" id="1233081"/>
    <lineage>
        <taxon>Bacteria</taxon>
        <taxon>Pseudomonadati</taxon>
        <taxon>Pseudomonadota</taxon>
        <taxon>Alphaproteobacteria</taxon>
        <taxon>Hyphomicrobiales</taxon>
        <taxon>Rhizobiaceae</taxon>
        <taxon>Rhizobium/Agrobacterium group</taxon>
        <taxon>Pseudorhizobium</taxon>
    </lineage>
</organism>
<reference evidence="2 3" key="1">
    <citation type="submission" date="2020-11" db="EMBL/GenBank/DDBJ databases">
        <authorList>
            <person name="Lassalle F."/>
        </authorList>
    </citation>
    <scope>NUCLEOTIDE SEQUENCE [LARGE SCALE GENOMIC DNA]</scope>
    <source>
        <strain evidence="2 3">AB21</strain>
    </source>
</reference>
<accession>A0ABN7JV89</accession>
<name>A0ABN7JV89_9HYPH</name>
<protein>
    <submittedName>
        <fullName evidence="2">Uncharacterized protein</fullName>
    </submittedName>
</protein>
<comment type="caution">
    <text evidence="2">The sequence shown here is derived from an EMBL/GenBank/DDBJ whole genome shotgun (WGS) entry which is preliminary data.</text>
</comment>